<dbReference type="AlphaFoldDB" id="A0A540X988"/>
<accession>A0A540X988</accession>
<organism evidence="1 2">
    <name type="scientific">Myxococcus llanfairpwllgwyngyllgogerychwyrndrobwllllantysiliogogogochensis</name>
    <dbReference type="NCBI Taxonomy" id="2590453"/>
    <lineage>
        <taxon>Bacteria</taxon>
        <taxon>Pseudomonadati</taxon>
        <taxon>Myxococcota</taxon>
        <taxon>Myxococcia</taxon>
        <taxon>Myxococcales</taxon>
        <taxon>Cystobacterineae</taxon>
        <taxon>Myxococcaceae</taxon>
        <taxon>Myxococcus</taxon>
    </lineage>
</organism>
<dbReference type="OrthoDB" id="3218140at2"/>
<reference evidence="1 2" key="1">
    <citation type="submission" date="2019-06" db="EMBL/GenBank/DDBJ databases">
        <authorList>
            <person name="Livingstone P."/>
            <person name="Whitworth D."/>
        </authorList>
    </citation>
    <scope>NUCLEOTIDE SEQUENCE [LARGE SCALE GENOMIC DNA]</scope>
    <source>
        <strain evidence="1 2">AM401</strain>
    </source>
</reference>
<sequence>MRRAVSKGIDKPFMCPMVKTEDLIDAQGVAGLLQLRHSNSVSTYLRRYPDMPRPILDLGTGRPRLWLRPQVMRWLRARKSDTVHTGVE</sequence>
<protein>
    <submittedName>
        <fullName evidence="1">Uncharacterized protein</fullName>
    </submittedName>
</protein>
<name>A0A540X988_9BACT</name>
<evidence type="ECO:0000313" key="1">
    <source>
        <dbReference type="EMBL" id="TQF17861.1"/>
    </source>
</evidence>
<evidence type="ECO:0000313" key="2">
    <source>
        <dbReference type="Proteomes" id="UP000315369"/>
    </source>
</evidence>
<dbReference type="Proteomes" id="UP000315369">
    <property type="component" value="Unassembled WGS sequence"/>
</dbReference>
<comment type="caution">
    <text evidence="1">The sequence shown here is derived from an EMBL/GenBank/DDBJ whole genome shotgun (WGS) entry which is preliminary data.</text>
</comment>
<gene>
    <name evidence="1" type="ORF">FJV41_00490</name>
</gene>
<proteinExistence type="predicted"/>
<keyword evidence="2" id="KW-1185">Reference proteome</keyword>
<dbReference type="EMBL" id="VIFM01000002">
    <property type="protein sequence ID" value="TQF17861.1"/>
    <property type="molecule type" value="Genomic_DNA"/>
</dbReference>